<evidence type="ECO:0000256" key="3">
    <source>
        <dbReference type="ARBA" id="ARBA00022729"/>
    </source>
</evidence>
<keyword evidence="3" id="KW-0732">Signal</keyword>
<dbReference type="PRINTS" id="PR00337">
    <property type="entry name" value="LEUILEVALBP"/>
</dbReference>
<keyword evidence="2" id="KW-0813">Transport</keyword>
<dbReference type="InterPro" id="IPR051010">
    <property type="entry name" value="BCAA_transport"/>
</dbReference>
<dbReference type="InterPro" id="IPR028082">
    <property type="entry name" value="Peripla_BP_I"/>
</dbReference>
<reference evidence="6 7" key="1">
    <citation type="submission" date="2017-03" db="EMBL/GenBank/DDBJ databases">
        <title>Complete genome sequence of the novel DNRA strain Pseudomonas sp. S-6-2 isolated from Chinese polluted river sediment. Journal of Biotechnology.</title>
        <authorList>
            <person name="Li J."/>
            <person name="Xiang F."/>
            <person name="Wang L."/>
            <person name="Xi L."/>
            <person name="Liu J."/>
        </authorList>
    </citation>
    <scope>NUCLEOTIDE SEQUENCE [LARGE SCALE GENOMIC DNA]</scope>
    <source>
        <strain evidence="6 7">S-6-2</strain>
    </source>
</reference>
<evidence type="ECO:0000313" key="7">
    <source>
        <dbReference type="Proteomes" id="UP000243488"/>
    </source>
</evidence>
<dbReference type="EMBL" id="CP020100">
    <property type="protein sequence ID" value="AQZ95706.1"/>
    <property type="molecule type" value="Genomic_DNA"/>
</dbReference>
<organism evidence="6 7">
    <name type="scientific">Halopseudomonas phragmitis</name>
    <dbReference type="NCBI Taxonomy" id="1931241"/>
    <lineage>
        <taxon>Bacteria</taxon>
        <taxon>Pseudomonadati</taxon>
        <taxon>Pseudomonadota</taxon>
        <taxon>Gammaproteobacteria</taxon>
        <taxon>Pseudomonadales</taxon>
        <taxon>Pseudomonadaceae</taxon>
        <taxon>Halopseudomonas</taxon>
    </lineage>
</organism>
<name>A0A1V0B6Z3_9GAMM</name>
<dbReference type="KEGG" id="ppha:BVH74_13520"/>
<dbReference type="GO" id="GO:0006865">
    <property type="term" value="P:amino acid transport"/>
    <property type="evidence" value="ECO:0007669"/>
    <property type="project" value="UniProtKB-KW"/>
</dbReference>
<dbReference type="Pfam" id="PF13458">
    <property type="entry name" value="Peripla_BP_6"/>
    <property type="match status" value="1"/>
</dbReference>
<evidence type="ECO:0000256" key="2">
    <source>
        <dbReference type="ARBA" id="ARBA00022448"/>
    </source>
</evidence>
<dbReference type="STRING" id="1931241.BVH74_13520"/>
<feature type="domain" description="Leucine-binding protein" evidence="5">
    <location>
        <begin position="34"/>
        <end position="379"/>
    </location>
</feature>
<proteinExistence type="inferred from homology"/>
<dbReference type="SUPFAM" id="SSF53822">
    <property type="entry name" value="Periplasmic binding protein-like I"/>
    <property type="match status" value="1"/>
</dbReference>
<protein>
    <submittedName>
        <fullName evidence="6">Branched-chain amino acid ABC transporter substrate-binding protein</fullName>
    </submittedName>
</protein>
<dbReference type="Gene3D" id="3.40.50.2300">
    <property type="match status" value="2"/>
</dbReference>
<comment type="similarity">
    <text evidence="1">Belongs to the leucine-binding protein family.</text>
</comment>
<evidence type="ECO:0000256" key="4">
    <source>
        <dbReference type="ARBA" id="ARBA00022970"/>
    </source>
</evidence>
<keyword evidence="7" id="KW-1185">Reference proteome</keyword>
<dbReference type="InterPro" id="IPR028081">
    <property type="entry name" value="Leu-bd"/>
</dbReference>
<dbReference type="RefSeq" id="WP_080050573.1">
    <property type="nucleotide sequence ID" value="NZ_CP020100.1"/>
</dbReference>
<keyword evidence="4" id="KW-0029">Amino-acid transport</keyword>
<evidence type="ECO:0000256" key="1">
    <source>
        <dbReference type="ARBA" id="ARBA00010062"/>
    </source>
</evidence>
<dbReference type="Proteomes" id="UP000243488">
    <property type="component" value="Chromosome"/>
</dbReference>
<sequence length="426" mass="47148">MSRPSLSIFFFAPLKHLLLVVALLAAFPALAAEPIVLGLNVPRSGEYREEGLMQIRGALMAVEELNNRGGVLGRPLQLIEADSASRPAQAVANVDSLVDQGARMLFGGASSAVAIAAGKRAAQRGVVYFGTLTYSNDTTGKDAHRYMFRESYNAWMASKVLGGYLQEQLPGRSYYYVTADYTWGHTTEASMRRFTATEDSRQHPASLLSFPGATQSELRAALRQAADAKPDVLVLVLFGDQMVKAMRVAHEFGLTRNSQIVVPNITLSMVEQVGPAIMEGVLAGSAWTWNLPFELGNQRGQAFVRDFAERYQSYPSTSAASAYSIVYQWAEAVTRNGTLASEALISALEDHEYQLLKDAQRWRGFDHQNVQSVYAVRIKPRAEVMRDPMRQDYFEIVSRLAGEQAVISHPEWLAERRAHGQPEQLR</sequence>
<dbReference type="PANTHER" id="PTHR30483">
    <property type="entry name" value="LEUCINE-SPECIFIC-BINDING PROTEIN"/>
    <property type="match status" value="1"/>
</dbReference>
<evidence type="ECO:0000259" key="5">
    <source>
        <dbReference type="Pfam" id="PF13458"/>
    </source>
</evidence>
<dbReference type="PANTHER" id="PTHR30483:SF6">
    <property type="entry name" value="PERIPLASMIC BINDING PROTEIN OF ABC TRANSPORTER FOR NATURAL AMINO ACIDS"/>
    <property type="match status" value="1"/>
</dbReference>
<dbReference type="AlphaFoldDB" id="A0A1V0B6Z3"/>
<evidence type="ECO:0000313" key="6">
    <source>
        <dbReference type="EMBL" id="AQZ95706.1"/>
    </source>
</evidence>
<gene>
    <name evidence="6" type="ORF">BVH74_13520</name>
</gene>
<accession>A0A1V0B6Z3</accession>
<dbReference type="InterPro" id="IPR000709">
    <property type="entry name" value="Leu_Ile_Val-bd"/>
</dbReference>